<sequence>MVAVVSGINSVKQLLLASLKMLSHLLHSMGKKGFLHAQVLLLNGMDVRLF</sequence>
<reference evidence="1" key="1">
    <citation type="submission" date="2020-07" db="EMBL/GenBank/DDBJ databases">
        <title>Genome sequence and genetic diversity analysis of an under-domesticated orphan crop, white fonio (Digitaria exilis).</title>
        <authorList>
            <person name="Bennetzen J.L."/>
            <person name="Chen S."/>
            <person name="Ma X."/>
            <person name="Wang X."/>
            <person name="Yssel A.E.J."/>
            <person name="Chaluvadi S.R."/>
            <person name="Johnson M."/>
            <person name="Gangashetty P."/>
            <person name="Hamidou F."/>
            <person name="Sanogo M.D."/>
            <person name="Zwaenepoel A."/>
            <person name="Wallace J."/>
            <person name="Van De Peer Y."/>
            <person name="Van Deynze A."/>
        </authorList>
    </citation>
    <scope>NUCLEOTIDE SEQUENCE</scope>
    <source>
        <tissue evidence="1">Leaves</tissue>
    </source>
</reference>
<evidence type="ECO:0000313" key="1">
    <source>
        <dbReference type="EMBL" id="KAF8648724.1"/>
    </source>
</evidence>
<name>A0A835ABA8_9POAL</name>
<comment type="caution">
    <text evidence="1">The sequence shown here is derived from an EMBL/GenBank/DDBJ whole genome shotgun (WGS) entry which is preliminary data.</text>
</comment>
<proteinExistence type="predicted"/>
<organism evidence="1 2">
    <name type="scientific">Digitaria exilis</name>
    <dbReference type="NCBI Taxonomy" id="1010633"/>
    <lineage>
        <taxon>Eukaryota</taxon>
        <taxon>Viridiplantae</taxon>
        <taxon>Streptophyta</taxon>
        <taxon>Embryophyta</taxon>
        <taxon>Tracheophyta</taxon>
        <taxon>Spermatophyta</taxon>
        <taxon>Magnoliopsida</taxon>
        <taxon>Liliopsida</taxon>
        <taxon>Poales</taxon>
        <taxon>Poaceae</taxon>
        <taxon>PACMAD clade</taxon>
        <taxon>Panicoideae</taxon>
        <taxon>Panicodae</taxon>
        <taxon>Paniceae</taxon>
        <taxon>Anthephorinae</taxon>
        <taxon>Digitaria</taxon>
    </lineage>
</organism>
<protein>
    <submittedName>
        <fullName evidence="1">Uncharacterized protein</fullName>
    </submittedName>
</protein>
<gene>
    <name evidence="1" type="ORF">HU200_064778</name>
</gene>
<accession>A0A835ABA8</accession>
<keyword evidence="2" id="KW-1185">Reference proteome</keyword>
<dbReference type="AlphaFoldDB" id="A0A835ABA8"/>
<dbReference type="Proteomes" id="UP000636709">
    <property type="component" value="Unassembled WGS sequence"/>
</dbReference>
<dbReference type="EMBL" id="JACEFO010002806">
    <property type="protein sequence ID" value="KAF8648724.1"/>
    <property type="molecule type" value="Genomic_DNA"/>
</dbReference>
<evidence type="ECO:0000313" key="2">
    <source>
        <dbReference type="Proteomes" id="UP000636709"/>
    </source>
</evidence>